<name>A0A926RWT0_9BACL</name>
<protein>
    <submittedName>
        <fullName evidence="2">Sulfotransferase family 2 domain-containing protein</fullName>
    </submittedName>
</protein>
<proteinExistence type="predicted"/>
<dbReference type="GO" id="GO:0016020">
    <property type="term" value="C:membrane"/>
    <property type="evidence" value="ECO:0007669"/>
    <property type="project" value="InterPro"/>
</dbReference>
<dbReference type="Pfam" id="PF03567">
    <property type="entry name" value="Sulfotransfer_2"/>
    <property type="match status" value="1"/>
</dbReference>
<sequence length="248" mass="29900">MRICSYRIPLFHPKLPIILHWSNKSGCTSLTTWFFYQINLLPQVLNHSQGTHHFKNNVYISQPQYNQQLKRYFKHKVHYKLVRNPYHRAVSSFLHACLFNCCGWPKMVQAMGNQKGLSFKRFLEYVASRKGRVDNHICPQYRHHEETYVTKYLYLEQYEKEIRRLEQQYHLKNSSLSRLNKQSNHTHKKTKLMDLAEQPFTKQTYHQLFQSPSVIPAYHSFYHGGTKTLVRQIFRKDFQMYGYDLNTF</sequence>
<comment type="caution">
    <text evidence="2">The sequence shown here is derived from an EMBL/GenBank/DDBJ whole genome shotgun (WGS) entry which is preliminary data.</text>
</comment>
<feature type="coiled-coil region" evidence="1">
    <location>
        <begin position="155"/>
        <end position="182"/>
    </location>
</feature>
<organism evidence="2 3">
    <name type="scientific">Polycladospora coralii</name>
    <dbReference type="NCBI Taxonomy" id="2771432"/>
    <lineage>
        <taxon>Bacteria</taxon>
        <taxon>Bacillati</taxon>
        <taxon>Bacillota</taxon>
        <taxon>Bacilli</taxon>
        <taxon>Bacillales</taxon>
        <taxon>Thermoactinomycetaceae</taxon>
        <taxon>Polycladospora</taxon>
    </lineage>
</organism>
<gene>
    <name evidence="2" type="ORF">IC620_05620</name>
</gene>
<keyword evidence="1" id="KW-0175">Coiled coil</keyword>
<evidence type="ECO:0000313" key="3">
    <source>
        <dbReference type="Proteomes" id="UP000661691"/>
    </source>
</evidence>
<dbReference type="InterPro" id="IPR005331">
    <property type="entry name" value="Sulfotransferase"/>
</dbReference>
<dbReference type="RefSeq" id="WP_191138471.1">
    <property type="nucleotide sequence ID" value="NZ_JACXAG020000001.1"/>
</dbReference>
<keyword evidence="3" id="KW-1185">Reference proteome</keyword>
<dbReference type="AlphaFoldDB" id="A0A926RWT0"/>
<evidence type="ECO:0000256" key="1">
    <source>
        <dbReference type="SAM" id="Coils"/>
    </source>
</evidence>
<accession>A0A926RWT0</accession>
<reference evidence="2" key="1">
    <citation type="submission" date="2020-09" db="EMBL/GenBank/DDBJ databases">
        <title>A novel bacterium of genus Hazenella, isolated from South China Sea.</title>
        <authorList>
            <person name="Huang H."/>
            <person name="Mo K."/>
            <person name="Hu Y."/>
        </authorList>
    </citation>
    <scope>NUCLEOTIDE SEQUENCE</scope>
    <source>
        <strain evidence="2">IB182357</strain>
    </source>
</reference>
<dbReference type="Proteomes" id="UP000661691">
    <property type="component" value="Unassembled WGS sequence"/>
</dbReference>
<dbReference type="GO" id="GO:0008146">
    <property type="term" value="F:sulfotransferase activity"/>
    <property type="evidence" value="ECO:0007669"/>
    <property type="project" value="InterPro"/>
</dbReference>
<evidence type="ECO:0000313" key="2">
    <source>
        <dbReference type="EMBL" id="MBD1371836.1"/>
    </source>
</evidence>
<dbReference type="EMBL" id="JACXAH010000005">
    <property type="protein sequence ID" value="MBD1371836.1"/>
    <property type="molecule type" value="Genomic_DNA"/>
</dbReference>